<reference evidence="2 3" key="1">
    <citation type="submission" date="2019-09" db="EMBL/GenBank/DDBJ databases">
        <title>A chromosome-level genome assembly of the Chinese tupelo Nyssa sinensis.</title>
        <authorList>
            <person name="Yang X."/>
            <person name="Kang M."/>
            <person name="Yang Y."/>
            <person name="Xiong H."/>
            <person name="Wang M."/>
            <person name="Zhang Z."/>
            <person name="Wang Z."/>
            <person name="Wu H."/>
            <person name="Ma T."/>
            <person name="Liu J."/>
            <person name="Xi Z."/>
        </authorList>
    </citation>
    <scope>NUCLEOTIDE SEQUENCE [LARGE SCALE GENOMIC DNA]</scope>
    <source>
        <strain evidence="2">J267</strain>
        <tissue evidence="2">Leaf</tissue>
    </source>
</reference>
<gene>
    <name evidence="2" type="ORF">F0562_033090</name>
</gene>
<dbReference type="Pfam" id="PF05623">
    <property type="entry name" value="DUF789"/>
    <property type="match status" value="1"/>
</dbReference>
<keyword evidence="3" id="KW-1185">Reference proteome</keyword>
<keyword evidence="1" id="KW-0732">Signal</keyword>
<dbReference type="PANTHER" id="PTHR32010">
    <property type="entry name" value="PHOTOSYSTEM II STABILITY/ASSEMBLY FACTOR HCF136, CHLOROPLASTIC"/>
    <property type="match status" value="1"/>
</dbReference>
<protein>
    <submittedName>
        <fullName evidence="2">Uncharacterized protein</fullName>
    </submittedName>
</protein>
<feature type="chain" id="PRO_5023921421" evidence="1">
    <location>
        <begin position="23"/>
        <end position="756"/>
    </location>
</feature>
<evidence type="ECO:0000256" key="1">
    <source>
        <dbReference type="SAM" id="SignalP"/>
    </source>
</evidence>
<dbReference type="EMBL" id="CM018042">
    <property type="protein sequence ID" value="KAA8533377.1"/>
    <property type="molecule type" value="Genomic_DNA"/>
</dbReference>
<feature type="signal peptide" evidence="1">
    <location>
        <begin position="1"/>
        <end position="22"/>
    </location>
</feature>
<sequence length="756" mass="84325">MPFTVHIHIDVGVVFFVLNSTARTVQYRDCEDSSFVWRNSHHRCVVLRFFALEPNGHWRIVTVPLQCPDHTMHLISGAQVKMDGLHLVSPSPVGSVKVDQQKAPRGPTTDWSCSVRSFSGSNIRHQSLNKGFVNIASRWNRLPGNSSCQNSFSSSDSSVLFLRGSNATNSSSINIDISKVDKDNFSGKHPLLNSQNGILTNYPEFSNGVRDMKSEPISCFGDPYSNVFFEKNNSLVLDSVSVGSNSDEGITAACNVKISNKDGGEISPSEPPGYVASKGCFSSGNMLNGVADLYCHVEGTKYRRQGVISGSIHLVVPAKRGKQINRVVRNSSVYRLNSVGNLHRRYEKENNHSVWQKVQRNDVDECNYELKKVNSFCSQFDIGLEETPLLKKNCNVVESNILSNDGDKIWSKIKVSRKLKRKTSPGPKQEYNCYSRKGSHAIKKWIPIKTTDSALTSSACSKDDLDKSGAESSTLINIAEVELASVPCTLPSSMDARLMCSVREYFINATAAKLLVRESKDQNNSAFENGLNKIAQAVKDAYRAQLASETVHMAIVCPIAEFEKFLHSATPFICLPYNNMKSQTCSHDEVVGASMWRHETPSISLGSLWQWYEKHGSYGLEVRAEDYENSKRLGIDRFAFRAYFVPFLSAVQLFRNRKSHPPRNRNTISGTEATVAYKVDGTSENSSNVGRLPIFSILVPQPRTEYTSFLPRRNHMCYSESSSKCIKANISIQPIDSASSDDLKLLFKYFEVEQPE</sequence>
<name>A0A5J5AVB4_9ASTE</name>
<evidence type="ECO:0000313" key="3">
    <source>
        <dbReference type="Proteomes" id="UP000325577"/>
    </source>
</evidence>
<dbReference type="OrthoDB" id="1920576at2759"/>
<accession>A0A5J5AVB4</accession>
<dbReference type="InterPro" id="IPR008507">
    <property type="entry name" value="DUF789"/>
</dbReference>
<dbReference type="PANTHER" id="PTHR32010:SF18">
    <property type="entry name" value="DUF789 FAMILY PROTEIN"/>
    <property type="match status" value="1"/>
</dbReference>
<evidence type="ECO:0000313" key="2">
    <source>
        <dbReference type="EMBL" id="KAA8533377.1"/>
    </source>
</evidence>
<proteinExistence type="predicted"/>
<organism evidence="2 3">
    <name type="scientific">Nyssa sinensis</name>
    <dbReference type="NCBI Taxonomy" id="561372"/>
    <lineage>
        <taxon>Eukaryota</taxon>
        <taxon>Viridiplantae</taxon>
        <taxon>Streptophyta</taxon>
        <taxon>Embryophyta</taxon>
        <taxon>Tracheophyta</taxon>
        <taxon>Spermatophyta</taxon>
        <taxon>Magnoliopsida</taxon>
        <taxon>eudicotyledons</taxon>
        <taxon>Gunneridae</taxon>
        <taxon>Pentapetalae</taxon>
        <taxon>asterids</taxon>
        <taxon>Cornales</taxon>
        <taxon>Nyssaceae</taxon>
        <taxon>Nyssa</taxon>
    </lineage>
</organism>
<dbReference type="AlphaFoldDB" id="A0A5J5AVB4"/>
<dbReference type="Proteomes" id="UP000325577">
    <property type="component" value="Linkage Group LG19"/>
</dbReference>